<dbReference type="GO" id="GO:0015066">
    <property type="term" value="F:alpha-amylase inhibitor activity"/>
    <property type="evidence" value="ECO:0007669"/>
    <property type="project" value="InterPro"/>
</dbReference>
<dbReference type="EMBL" id="AP009493">
    <property type="protein sequence ID" value="BAG18734.1"/>
    <property type="molecule type" value="Genomic_DNA"/>
</dbReference>
<name>B1VYX9_STRGG</name>
<reference evidence="3" key="1">
    <citation type="journal article" date="2008" name="J. Bacteriol.">
        <title>Genome sequence of the streptomycin-producing microorganism Streptomyces griseus IFO 13350.</title>
        <authorList>
            <person name="Ohnishi Y."/>
            <person name="Ishikawa J."/>
            <person name="Hara H."/>
            <person name="Suzuki H."/>
            <person name="Ikenoya M."/>
            <person name="Ikeda H."/>
            <person name="Yamashita A."/>
            <person name="Hattori M."/>
            <person name="Horinouchi S."/>
        </authorList>
    </citation>
    <scope>NUCLEOTIDE SEQUENCE [LARGE SCALE GENOMIC DNA]</scope>
    <source>
        <strain evidence="3">JCM 4626 / NBRC 13350</strain>
    </source>
</reference>
<proteinExistence type="predicted"/>
<sequence>MDMVLAKIRRKVAVATAVAVSGMTLAAVSPASASAAGAAVPNCVTAVVIPEVFGHMGVEITHACGTPQRVRATFQVTSPSGPQPACHVLQPGQEVTQWVKPAAPFNTFLGLVDC</sequence>
<evidence type="ECO:0000256" key="1">
    <source>
        <dbReference type="SAM" id="SignalP"/>
    </source>
</evidence>
<dbReference type="InterPro" id="IPR036379">
    <property type="entry name" value="A-amylase_inhib_sf"/>
</dbReference>
<feature type="chain" id="PRO_5039199173" description="Secreted protein" evidence="1">
    <location>
        <begin position="27"/>
        <end position="114"/>
    </location>
</feature>
<organism evidence="2 3">
    <name type="scientific">Streptomyces griseus subsp. griseus (strain JCM 4626 / CBS 651.72 / NBRC 13350 / KCC S-0626 / ISP 5235)</name>
    <dbReference type="NCBI Taxonomy" id="455632"/>
    <lineage>
        <taxon>Bacteria</taxon>
        <taxon>Bacillati</taxon>
        <taxon>Actinomycetota</taxon>
        <taxon>Actinomycetes</taxon>
        <taxon>Kitasatosporales</taxon>
        <taxon>Streptomycetaceae</taxon>
        <taxon>Streptomyces</taxon>
    </lineage>
</organism>
<accession>B1VYX9</accession>
<gene>
    <name evidence="2" type="ordered locus">SGR_1905</name>
</gene>
<dbReference type="Proteomes" id="UP000001685">
    <property type="component" value="Chromosome"/>
</dbReference>
<keyword evidence="1" id="KW-0732">Signal</keyword>
<evidence type="ECO:0000313" key="3">
    <source>
        <dbReference type="Proteomes" id="UP000001685"/>
    </source>
</evidence>
<feature type="signal peptide" evidence="1">
    <location>
        <begin position="1"/>
        <end position="26"/>
    </location>
</feature>
<dbReference type="PATRIC" id="fig|455632.4.peg.1934"/>
<dbReference type="Gene3D" id="2.60.40.20">
    <property type="entry name" value="Alpha-amylase inhibitor"/>
    <property type="match status" value="1"/>
</dbReference>
<evidence type="ECO:0000313" key="2">
    <source>
        <dbReference type="EMBL" id="BAG18734.1"/>
    </source>
</evidence>
<dbReference type="HOGENOM" id="CLU_2144428_0_0_11"/>
<protein>
    <recommendedName>
        <fullName evidence="4">Secreted protein</fullName>
    </recommendedName>
</protein>
<dbReference type="AlphaFoldDB" id="B1VYX9"/>
<evidence type="ECO:0008006" key="4">
    <source>
        <dbReference type="Google" id="ProtNLM"/>
    </source>
</evidence>
<dbReference type="KEGG" id="sgr:SGR_1905"/>